<feature type="compositionally biased region" description="Basic and acidic residues" evidence="1">
    <location>
        <begin position="417"/>
        <end position="436"/>
    </location>
</feature>
<feature type="region of interest" description="Disordered" evidence="1">
    <location>
        <begin position="185"/>
        <end position="215"/>
    </location>
</feature>
<evidence type="ECO:0000256" key="1">
    <source>
        <dbReference type="SAM" id="MobiDB-lite"/>
    </source>
</evidence>
<dbReference type="EMBL" id="HBIC01004121">
    <property type="protein sequence ID" value="CAE0273394.1"/>
    <property type="molecule type" value="Transcribed_RNA"/>
</dbReference>
<feature type="compositionally biased region" description="Basic and acidic residues" evidence="1">
    <location>
        <begin position="388"/>
        <end position="406"/>
    </location>
</feature>
<feature type="region of interest" description="Disordered" evidence="1">
    <location>
        <begin position="1"/>
        <end position="116"/>
    </location>
</feature>
<accession>A0A7S3GQ46</accession>
<reference evidence="2" key="1">
    <citation type="submission" date="2021-01" db="EMBL/GenBank/DDBJ databases">
        <authorList>
            <person name="Corre E."/>
            <person name="Pelletier E."/>
            <person name="Niang G."/>
            <person name="Scheremetjew M."/>
            <person name="Finn R."/>
            <person name="Kale V."/>
            <person name="Holt S."/>
            <person name="Cochrane G."/>
            <person name="Meng A."/>
            <person name="Brown T."/>
            <person name="Cohen L."/>
        </authorList>
    </citation>
    <scope>NUCLEOTIDE SEQUENCE</scope>
    <source>
        <strain evidence="2">CCAP 955/1</strain>
    </source>
</reference>
<feature type="region of interest" description="Disordered" evidence="1">
    <location>
        <begin position="254"/>
        <end position="278"/>
    </location>
</feature>
<feature type="compositionally biased region" description="Polar residues" evidence="1">
    <location>
        <begin position="377"/>
        <end position="387"/>
    </location>
</feature>
<feature type="compositionally biased region" description="Polar residues" evidence="1">
    <location>
        <begin position="1"/>
        <end position="13"/>
    </location>
</feature>
<feature type="compositionally biased region" description="Basic and acidic residues" evidence="1">
    <location>
        <begin position="330"/>
        <end position="346"/>
    </location>
</feature>
<proteinExistence type="predicted"/>
<feature type="compositionally biased region" description="Polar residues" evidence="1">
    <location>
        <begin position="254"/>
        <end position="277"/>
    </location>
</feature>
<dbReference type="AlphaFoldDB" id="A0A7S3GQ46"/>
<feature type="compositionally biased region" description="Basic and acidic residues" evidence="1">
    <location>
        <begin position="88"/>
        <end position="98"/>
    </location>
</feature>
<gene>
    <name evidence="2" type="ORF">SELO1098_LOCUS2220</name>
</gene>
<feature type="region of interest" description="Disordered" evidence="1">
    <location>
        <begin position="315"/>
        <end position="454"/>
    </location>
</feature>
<evidence type="ECO:0000313" key="2">
    <source>
        <dbReference type="EMBL" id="CAE0273394.1"/>
    </source>
</evidence>
<feature type="compositionally biased region" description="Low complexity" evidence="1">
    <location>
        <begin position="64"/>
        <end position="76"/>
    </location>
</feature>
<feature type="compositionally biased region" description="Polar residues" evidence="1">
    <location>
        <begin position="38"/>
        <end position="51"/>
    </location>
</feature>
<protein>
    <submittedName>
        <fullName evidence="2">Uncharacterized protein</fullName>
    </submittedName>
</protein>
<sequence length="454" mass="50211">MSTFVNETSNVDNLPTPPRIVSNTHRSPRRDSPHSVDMETNSHNGSQNGHKTPTKDIKHAGHGRSSSPRPRSASPSEFLLKTTTARTSDAHVLEERRKSLIAPPTPEPTSATKPKKILNAPSERLLKTTEARLSDRQAWHATKGVIKHEQDIWWEQRKPLGDAHKVNQKAESRLFEPTTCAIYSQRKKFPPRTTPDKHAVPGSAEKSPVNPRAGSPLKVAKIDVESPLLRTTFNSIVKNVKTAPVQPPLGQPEIFTQNTGPQNVPSRLFSPTNSTRNAKWKSREELAMEEAELAARQAAVTKKVKAPSEHLVTYNTAMKRAARTKAVSSEPDRREMGWNSKFKKDTIPPVDAVPLLPGQRPGGSPFRRRSDGGSGREQYQSSMNSSIDSHEDDQHQHLEGEPRDSDPGAYPGDEEEGQHQVEHMDVEHSNGHEGNGHSDTVGEPAAEAETFESF</sequence>
<organism evidence="2">
    <name type="scientific">Spumella elongata</name>
    <dbReference type="NCBI Taxonomy" id="89044"/>
    <lineage>
        <taxon>Eukaryota</taxon>
        <taxon>Sar</taxon>
        <taxon>Stramenopiles</taxon>
        <taxon>Ochrophyta</taxon>
        <taxon>Chrysophyceae</taxon>
        <taxon>Chromulinales</taxon>
        <taxon>Chromulinaceae</taxon>
        <taxon>Spumella</taxon>
    </lineage>
</organism>
<name>A0A7S3GQ46_9STRA</name>